<organism evidence="5 6">
    <name type="scientific">Streptoalloteichus hindustanus</name>
    <dbReference type="NCBI Taxonomy" id="2017"/>
    <lineage>
        <taxon>Bacteria</taxon>
        <taxon>Bacillati</taxon>
        <taxon>Actinomycetota</taxon>
        <taxon>Actinomycetes</taxon>
        <taxon>Pseudonocardiales</taxon>
        <taxon>Pseudonocardiaceae</taxon>
        <taxon>Streptoalloteichus</taxon>
    </lineage>
</organism>
<dbReference type="PRINTS" id="PR00778">
    <property type="entry name" value="HTHARSR"/>
</dbReference>
<dbReference type="PROSITE" id="PS50987">
    <property type="entry name" value="HTH_ARSR_2"/>
    <property type="match status" value="1"/>
</dbReference>
<accession>A0A1M5N025</accession>
<protein>
    <submittedName>
        <fullName evidence="5">Transcriptional regulator, ArsR family</fullName>
    </submittedName>
</protein>
<dbReference type="InterPro" id="IPR036388">
    <property type="entry name" value="WH-like_DNA-bd_sf"/>
</dbReference>
<evidence type="ECO:0000259" key="4">
    <source>
        <dbReference type="PROSITE" id="PS50987"/>
    </source>
</evidence>
<dbReference type="NCBIfam" id="NF033788">
    <property type="entry name" value="HTH_metalloreg"/>
    <property type="match status" value="1"/>
</dbReference>
<dbReference type="GO" id="GO:0003677">
    <property type="term" value="F:DNA binding"/>
    <property type="evidence" value="ECO:0007669"/>
    <property type="project" value="UniProtKB-KW"/>
</dbReference>
<evidence type="ECO:0000256" key="2">
    <source>
        <dbReference type="ARBA" id="ARBA00023125"/>
    </source>
</evidence>
<dbReference type="Proteomes" id="UP000184501">
    <property type="component" value="Unassembled WGS sequence"/>
</dbReference>
<feature type="domain" description="HTH arsR-type" evidence="4">
    <location>
        <begin position="41"/>
        <end position="134"/>
    </location>
</feature>
<dbReference type="Pfam" id="PF12840">
    <property type="entry name" value="HTH_20"/>
    <property type="match status" value="1"/>
</dbReference>
<sequence length="144" mass="15009">MAVSAEAVTTKALVTKAVATETVAVGGVGAMNDPGSTWLPQPDPADLDVGAVLQALADPVRRQIVALLAAVGEATCTSLDVPVKVSTVSHHLKVLRESGVVSTRIDGNSRPSRLRHEDLERRFPGLLTSIINATRPASAADRPD</sequence>
<dbReference type="CDD" id="cd00090">
    <property type="entry name" value="HTH_ARSR"/>
    <property type="match status" value="1"/>
</dbReference>
<dbReference type="InterPro" id="IPR036390">
    <property type="entry name" value="WH_DNA-bd_sf"/>
</dbReference>
<keyword evidence="2" id="KW-0238">DNA-binding</keyword>
<dbReference type="InterPro" id="IPR011991">
    <property type="entry name" value="ArsR-like_HTH"/>
</dbReference>
<evidence type="ECO:0000256" key="1">
    <source>
        <dbReference type="ARBA" id="ARBA00023015"/>
    </source>
</evidence>
<dbReference type="SMART" id="SM00418">
    <property type="entry name" value="HTH_ARSR"/>
    <property type="match status" value="1"/>
</dbReference>
<evidence type="ECO:0000256" key="3">
    <source>
        <dbReference type="ARBA" id="ARBA00023163"/>
    </source>
</evidence>
<keyword evidence="6" id="KW-1185">Reference proteome</keyword>
<dbReference type="PANTHER" id="PTHR33154">
    <property type="entry name" value="TRANSCRIPTIONAL REGULATOR, ARSR FAMILY"/>
    <property type="match status" value="1"/>
</dbReference>
<dbReference type="PANTHER" id="PTHR33154:SF12">
    <property type="entry name" value="TRANSCRIPTIONAL REGULATORY PROTEIN"/>
    <property type="match status" value="1"/>
</dbReference>
<evidence type="ECO:0000313" key="5">
    <source>
        <dbReference type="EMBL" id="SHG82529.1"/>
    </source>
</evidence>
<keyword evidence="1" id="KW-0805">Transcription regulation</keyword>
<proteinExistence type="predicted"/>
<evidence type="ECO:0000313" key="6">
    <source>
        <dbReference type="Proteomes" id="UP000184501"/>
    </source>
</evidence>
<dbReference type="Gene3D" id="1.10.10.10">
    <property type="entry name" value="Winged helix-like DNA-binding domain superfamily/Winged helix DNA-binding domain"/>
    <property type="match status" value="1"/>
</dbReference>
<dbReference type="InterPro" id="IPR001845">
    <property type="entry name" value="HTH_ArsR_DNA-bd_dom"/>
</dbReference>
<reference evidence="5 6" key="1">
    <citation type="submission" date="2016-11" db="EMBL/GenBank/DDBJ databases">
        <authorList>
            <person name="Jaros S."/>
            <person name="Januszkiewicz K."/>
            <person name="Wedrychowicz H."/>
        </authorList>
    </citation>
    <scope>NUCLEOTIDE SEQUENCE [LARGE SCALE GENOMIC DNA]</scope>
    <source>
        <strain evidence="5 6">DSM 44523</strain>
    </source>
</reference>
<dbReference type="InterPro" id="IPR051081">
    <property type="entry name" value="HTH_MetalResp_TranReg"/>
</dbReference>
<name>A0A1M5N025_STRHI</name>
<dbReference type="GO" id="GO:0003700">
    <property type="term" value="F:DNA-binding transcription factor activity"/>
    <property type="evidence" value="ECO:0007669"/>
    <property type="project" value="InterPro"/>
</dbReference>
<keyword evidence="3" id="KW-0804">Transcription</keyword>
<dbReference type="SUPFAM" id="SSF46785">
    <property type="entry name" value="Winged helix' DNA-binding domain"/>
    <property type="match status" value="1"/>
</dbReference>
<dbReference type="AlphaFoldDB" id="A0A1M5N025"/>
<dbReference type="EMBL" id="FQVN01000014">
    <property type="protein sequence ID" value="SHG82529.1"/>
    <property type="molecule type" value="Genomic_DNA"/>
</dbReference>
<gene>
    <name evidence="5" type="ORF">SAMN05444320_114106</name>
</gene>